<feature type="region of interest" description="Disordered" evidence="1">
    <location>
        <begin position="28"/>
        <end position="56"/>
    </location>
</feature>
<reference evidence="2" key="1">
    <citation type="submission" date="2020-02" db="EMBL/GenBank/DDBJ databases">
        <authorList>
            <person name="Meier V. D."/>
        </authorList>
    </citation>
    <scope>NUCLEOTIDE SEQUENCE</scope>
    <source>
        <strain evidence="2">AVDCRST_MAG77</strain>
    </source>
</reference>
<dbReference type="EMBL" id="CADCTC010000172">
    <property type="protein sequence ID" value="CAA9269639.1"/>
    <property type="molecule type" value="Genomic_DNA"/>
</dbReference>
<evidence type="ECO:0000256" key="1">
    <source>
        <dbReference type="SAM" id="MobiDB-lite"/>
    </source>
</evidence>
<evidence type="ECO:0000313" key="2">
    <source>
        <dbReference type="EMBL" id="CAA9269639.1"/>
    </source>
</evidence>
<dbReference type="AlphaFoldDB" id="A0A6J4J8B0"/>
<sequence length="56" mass="6365">MAEKLARGTRIYIRRRKAEIRRTSDNPDAAIDALMRQYPRTPRAEAAGAKPDAPRD</sequence>
<proteinExistence type="predicted"/>
<protein>
    <submittedName>
        <fullName evidence="2">Uncharacterized protein</fullName>
    </submittedName>
</protein>
<accession>A0A6J4J8B0</accession>
<name>A0A6J4J8B0_9CHLR</name>
<organism evidence="2">
    <name type="scientific">uncultured Chloroflexota bacterium</name>
    <dbReference type="NCBI Taxonomy" id="166587"/>
    <lineage>
        <taxon>Bacteria</taxon>
        <taxon>Bacillati</taxon>
        <taxon>Chloroflexota</taxon>
        <taxon>environmental samples</taxon>
    </lineage>
</organism>
<gene>
    <name evidence="2" type="ORF">AVDCRST_MAG77-3127</name>
</gene>